<dbReference type="EMBL" id="CU466930">
    <property type="protein sequence ID" value="CAO80498.1"/>
    <property type="molecule type" value="Genomic_DNA"/>
</dbReference>
<protein>
    <submittedName>
        <fullName evidence="2">Uncharacterized protein</fullName>
    </submittedName>
</protein>
<keyword evidence="3" id="KW-1185">Reference proteome</keyword>
<feature type="transmembrane region" description="Helical" evidence="1">
    <location>
        <begin position="21"/>
        <end position="39"/>
    </location>
</feature>
<dbReference type="RefSeq" id="WP_015424358.1">
    <property type="nucleotide sequence ID" value="NC_020449.1"/>
</dbReference>
<name>B0VGR1_CLOAI</name>
<reference evidence="2 3" key="1">
    <citation type="journal article" date="2008" name="J. Bacteriol.">
        <title>'Candidatus Cloacamonas acidaminovorans': genome sequence reconstruction provides a first glimpse of a new bacterial division.</title>
        <authorList>
            <person name="Pelletier E."/>
            <person name="Kreimeyer A."/>
            <person name="Bocs S."/>
            <person name="Rouy Z."/>
            <person name="Gyapay G."/>
            <person name="Chouari R."/>
            <person name="Riviere D."/>
            <person name="Ganesan A."/>
            <person name="Daegelen P."/>
            <person name="Sghir A."/>
            <person name="Cohen G.N."/>
            <person name="Medigue C."/>
            <person name="Weissenbach J."/>
            <person name="Le Paslier D."/>
        </authorList>
    </citation>
    <scope>NUCLEOTIDE SEQUENCE [LARGE SCALE GENOMIC DNA]</scope>
    <source>
        <strain evidence="3">Evry</strain>
    </source>
</reference>
<keyword evidence="1" id="KW-0472">Membrane</keyword>
<dbReference type="Proteomes" id="UP000002019">
    <property type="component" value="Chromosome"/>
</dbReference>
<evidence type="ECO:0000313" key="3">
    <source>
        <dbReference type="Proteomes" id="UP000002019"/>
    </source>
</evidence>
<dbReference type="HOGENOM" id="CLU_2732764_0_0_0"/>
<dbReference type="STRING" id="459349.CLOAM0613"/>
<dbReference type="KEGG" id="caci:CLOAM0613"/>
<accession>B0VGR1</accession>
<evidence type="ECO:0000256" key="1">
    <source>
        <dbReference type="SAM" id="Phobius"/>
    </source>
</evidence>
<keyword evidence="1" id="KW-1133">Transmembrane helix</keyword>
<sequence length="71" mass="8280">MNDLNDKMKERWKDKRKKAYNWPKLIIMVLALIIILYLMNHLGNTKNVVQNPSASVTDTLQADTLQKEIIP</sequence>
<gene>
    <name evidence="2" type="ordered locus">CLOAM0613</name>
</gene>
<proteinExistence type="predicted"/>
<organism evidence="2 3">
    <name type="scientific">Cloacimonas acidaminovorans (strain Evry)</name>
    <dbReference type="NCBI Taxonomy" id="459349"/>
    <lineage>
        <taxon>Bacteria</taxon>
        <taxon>Pseudomonadati</taxon>
        <taxon>Candidatus Cloacimonadota</taxon>
        <taxon>Candidatus Cloacimonadia</taxon>
        <taxon>Candidatus Cloacimonadales</taxon>
        <taxon>Candidatus Cloacimonadaceae</taxon>
        <taxon>Candidatus Cloacimonas</taxon>
    </lineage>
</organism>
<keyword evidence="1" id="KW-0812">Transmembrane</keyword>
<dbReference type="AlphaFoldDB" id="B0VGR1"/>
<evidence type="ECO:0000313" key="2">
    <source>
        <dbReference type="EMBL" id="CAO80498.1"/>
    </source>
</evidence>